<dbReference type="InterPro" id="IPR011701">
    <property type="entry name" value="MFS"/>
</dbReference>
<dbReference type="PANTHER" id="PTHR42718">
    <property type="entry name" value="MAJOR FACILITATOR SUPERFAMILY MULTIDRUG TRANSPORTER MFSC"/>
    <property type="match status" value="1"/>
</dbReference>
<dbReference type="PROSITE" id="PS50850">
    <property type="entry name" value="MFS"/>
    <property type="match status" value="1"/>
</dbReference>
<dbReference type="GO" id="GO:0005886">
    <property type="term" value="C:plasma membrane"/>
    <property type="evidence" value="ECO:0007669"/>
    <property type="project" value="UniProtKB-SubCell"/>
</dbReference>
<comment type="subcellular location">
    <subcellularLocation>
        <location evidence="1">Cell membrane</location>
        <topology evidence="1">Multi-pass membrane protein</topology>
    </subcellularLocation>
</comment>
<feature type="transmembrane region" description="Helical" evidence="6">
    <location>
        <begin position="140"/>
        <end position="166"/>
    </location>
</feature>
<keyword evidence="3 6" id="KW-0812">Transmembrane</keyword>
<dbReference type="Pfam" id="PF07690">
    <property type="entry name" value="MFS_1"/>
    <property type="match status" value="1"/>
</dbReference>
<feature type="transmembrane region" description="Helical" evidence="6">
    <location>
        <begin position="83"/>
        <end position="105"/>
    </location>
</feature>
<dbReference type="EMBL" id="CP019688">
    <property type="protein sequence ID" value="AQQ15621.1"/>
    <property type="molecule type" value="Genomic_DNA"/>
</dbReference>
<evidence type="ECO:0000259" key="7">
    <source>
        <dbReference type="PROSITE" id="PS50850"/>
    </source>
</evidence>
<reference evidence="8 9" key="1">
    <citation type="submission" date="2016-12" db="EMBL/GenBank/DDBJ databases">
        <authorList>
            <person name="Song W.-J."/>
            <person name="Kurnit D.M."/>
        </authorList>
    </citation>
    <scope>NUCLEOTIDE SEQUENCE [LARGE SCALE GENOMIC DNA]</scope>
    <source>
        <strain evidence="8 9">DSM 30827</strain>
    </source>
</reference>
<evidence type="ECO:0000256" key="4">
    <source>
        <dbReference type="ARBA" id="ARBA00022989"/>
    </source>
</evidence>
<evidence type="ECO:0000256" key="6">
    <source>
        <dbReference type="SAM" id="Phobius"/>
    </source>
</evidence>
<dbReference type="Proteomes" id="UP000217209">
    <property type="component" value="Chromosome"/>
</dbReference>
<feature type="domain" description="Major facilitator superfamily (MFS) profile" evidence="7">
    <location>
        <begin position="16"/>
        <end position="427"/>
    </location>
</feature>
<feature type="transmembrane region" description="Helical" evidence="6">
    <location>
        <begin position="217"/>
        <end position="238"/>
    </location>
</feature>
<feature type="transmembrane region" description="Helical" evidence="6">
    <location>
        <begin position="310"/>
        <end position="331"/>
    </location>
</feature>
<evidence type="ECO:0000256" key="1">
    <source>
        <dbReference type="ARBA" id="ARBA00004651"/>
    </source>
</evidence>
<evidence type="ECO:0000313" key="8">
    <source>
        <dbReference type="EMBL" id="AQQ15621.1"/>
    </source>
</evidence>
<feature type="transmembrane region" description="Helical" evidence="6">
    <location>
        <begin position="172"/>
        <end position="196"/>
    </location>
</feature>
<feature type="transmembrane region" description="Helical" evidence="6">
    <location>
        <begin position="111"/>
        <end position="128"/>
    </location>
</feature>
<dbReference type="KEGG" id="cgv:CGLAU_08330"/>
<dbReference type="InterPro" id="IPR036259">
    <property type="entry name" value="MFS_trans_sf"/>
</dbReference>
<evidence type="ECO:0000313" key="9">
    <source>
        <dbReference type="Proteomes" id="UP000217209"/>
    </source>
</evidence>
<evidence type="ECO:0000256" key="5">
    <source>
        <dbReference type="ARBA" id="ARBA00023136"/>
    </source>
</evidence>
<keyword evidence="4 6" id="KW-1133">Transmembrane helix</keyword>
<evidence type="ECO:0000256" key="2">
    <source>
        <dbReference type="ARBA" id="ARBA00022448"/>
    </source>
</evidence>
<dbReference type="CDD" id="cd17321">
    <property type="entry name" value="MFS_MMR_MDR_like"/>
    <property type="match status" value="1"/>
</dbReference>
<dbReference type="PANTHER" id="PTHR42718:SF9">
    <property type="entry name" value="MAJOR FACILITATOR SUPERFAMILY MULTIDRUG TRANSPORTER MFSC"/>
    <property type="match status" value="1"/>
</dbReference>
<feature type="transmembrane region" description="Helical" evidence="6">
    <location>
        <begin position="15"/>
        <end position="39"/>
    </location>
</feature>
<organism evidence="8 9">
    <name type="scientific">Corynebacterium glaucum</name>
    <dbReference type="NCBI Taxonomy" id="187491"/>
    <lineage>
        <taxon>Bacteria</taxon>
        <taxon>Bacillati</taxon>
        <taxon>Actinomycetota</taxon>
        <taxon>Actinomycetes</taxon>
        <taxon>Mycobacteriales</taxon>
        <taxon>Corynebacteriaceae</taxon>
        <taxon>Corynebacterium</taxon>
    </lineage>
</organism>
<name>A0A1Q2HXP3_9CORY</name>
<feature type="transmembrane region" description="Helical" evidence="6">
    <location>
        <begin position="51"/>
        <end position="71"/>
    </location>
</feature>
<dbReference type="SUPFAM" id="SSF103473">
    <property type="entry name" value="MFS general substrate transporter"/>
    <property type="match status" value="1"/>
</dbReference>
<dbReference type="AlphaFoldDB" id="A0A1Q2HXP3"/>
<accession>A0A1Q2HXP3</accession>
<dbReference type="Gene3D" id="1.20.1720.10">
    <property type="entry name" value="Multidrug resistance protein D"/>
    <property type="match status" value="1"/>
</dbReference>
<gene>
    <name evidence="8" type="primary">smvA</name>
    <name evidence="8" type="ORF">CGLAU_08330</name>
</gene>
<feature type="transmembrane region" description="Helical" evidence="6">
    <location>
        <begin position="278"/>
        <end position="304"/>
    </location>
</feature>
<feature type="transmembrane region" description="Helical" evidence="6">
    <location>
        <begin position="250"/>
        <end position="271"/>
    </location>
</feature>
<feature type="transmembrane region" description="Helical" evidence="6">
    <location>
        <begin position="400"/>
        <end position="422"/>
    </location>
</feature>
<evidence type="ECO:0000256" key="3">
    <source>
        <dbReference type="ARBA" id="ARBA00022692"/>
    </source>
</evidence>
<protein>
    <submittedName>
        <fullName evidence="8">Methyl viologen resistance protein SmvA</fullName>
    </submittedName>
</protein>
<proteinExistence type="predicted"/>
<keyword evidence="9" id="KW-1185">Reference proteome</keyword>
<dbReference type="GO" id="GO:0022857">
    <property type="term" value="F:transmembrane transporter activity"/>
    <property type="evidence" value="ECO:0007669"/>
    <property type="project" value="InterPro"/>
</dbReference>
<keyword evidence="2" id="KW-0813">Transport</keyword>
<feature type="transmembrane region" description="Helical" evidence="6">
    <location>
        <begin position="352"/>
        <end position="374"/>
    </location>
</feature>
<sequence>MSEEKVVADTAPSRWTLPIVLVAQFITPMSIAGTGIALPQISTDLGANTTALQWVVNGFNAAFALGVLGWGAVSDRIGYRMTFAIGSTLFSLSSLISAASPSLLLLDCMRIIAGFGAAAVLTGASSMLSNAYEGNARGRAFALFGTINGLGLTLGPTISGILVSSFGWRGVFAVHGAILALVSLNTRFLPAASGAVQDPKETKAPLLDLSILKNREFLAMCLVPIAGSIGFVTMLTYLPSAFSGIKGIGPGRAGLIMLAMTIPVVVAPILVAKLIEKVSWITVGFVVYLSLICLIVGDLGLVLLTPEGSIGLVIAPMILLGLGFGLPIGLVDGHALEVVPPERTGTAAGVLNFFRVGSEALFVAGYAFILSVQIRHQLSGEAATNTAAGQPGHPDVYADAFGTSALILTVLVLLVTVSVVLVRRRSNSRSNG</sequence>
<keyword evidence="5 6" id="KW-0472">Membrane</keyword>
<dbReference type="InterPro" id="IPR020846">
    <property type="entry name" value="MFS_dom"/>
</dbReference>